<dbReference type="Proteomes" id="UP000275076">
    <property type="component" value="Unassembled WGS sequence"/>
</dbReference>
<feature type="region of interest" description="Disordered" evidence="2">
    <location>
        <begin position="19"/>
        <end position="68"/>
    </location>
</feature>
<evidence type="ECO:0008006" key="6">
    <source>
        <dbReference type="Google" id="ProtNLM"/>
    </source>
</evidence>
<dbReference type="InterPro" id="IPR029050">
    <property type="entry name" value="Immunoprotect_excell_Ig-like"/>
</dbReference>
<comment type="caution">
    <text evidence="4">The sequence shown here is derived from an EMBL/GenBank/DDBJ whole genome shotgun (WGS) entry which is preliminary data.</text>
</comment>
<evidence type="ECO:0000313" key="4">
    <source>
        <dbReference type="EMBL" id="RSL32770.1"/>
    </source>
</evidence>
<gene>
    <name evidence="4" type="ORF">D7Z54_13570</name>
</gene>
<dbReference type="OrthoDB" id="2352785at2"/>
<name>A0A428N2U1_9BACI</name>
<evidence type="ECO:0000256" key="3">
    <source>
        <dbReference type="SAM" id="SignalP"/>
    </source>
</evidence>
<keyword evidence="5" id="KW-1185">Reference proteome</keyword>
<evidence type="ECO:0000313" key="5">
    <source>
        <dbReference type="Proteomes" id="UP000275076"/>
    </source>
</evidence>
<accession>A0A428N2U1</accession>
<proteinExistence type="predicted"/>
<feature type="signal peptide" evidence="3">
    <location>
        <begin position="1"/>
        <end position="18"/>
    </location>
</feature>
<protein>
    <recommendedName>
        <fullName evidence="6">DUF4352 domain-containing protein</fullName>
    </recommendedName>
</protein>
<organism evidence="4 5">
    <name type="scientific">Salibacterium salarium</name>
    <dbReference type="NCBI Taxonomy" id="284579"/>
    <lineage>
        <taxon>Bacteria</taxon>
        <taxon>Bacillati</taxon>
        <taxon>Bacillota</taxon>
        <taxon>Bacilli</taxon>
        <taxon>Bacillales</taxon>
        <taxon>Bacillaceae</taxon>
    </lineage>
</organism>
<evidence type="ECO:0000256" key="2">
    <source>
        <dbReference type="SAM" id="MobiDB-lite"/>
    </source>
</evidence>
<feature type="compositionally biased region" description="Acidic residues" evidence="2">
    <location>
        <begin position="19"/>
        <end position="57"/>
    </location>
</feature>
<feature type="chain" id="PRO_5039254625" description="DUF4352 domain-containing protein" evidence="3">
    <location>
        <begin position="19"/>
        <end position="221"/>
    </location>
</feature>
<sequence>MKKLIFIGVVSLFLTACGAEEEEPETTETQAEESETEEGNGTEENNESTENTEDPEETTGGGNQVGDVISNEIGESTLVSLANDVGEFETGPMILTIDKVNGVSSDLNAQGTEMFDTEQLEYIQIDITVENTSEDTVTFYADQATITTDTGEQIDGPDMLMSDHLGGEFIGEVEKTGTLIYPLEQSAAEEVSTVRILVNGPSDDNLDRVGEDIDTEVTLNK</sequence>
<keyword evidence="1 3" id="KW-0732">Signal</keyword>
<dbReference type="EMBL" id="RBVX01000012">
    <property type="protein sequence ID" value="RSL32770.1"/>
    <property type="molecule type" value="Genomic_DNA"/>
</dbReference>
<reference evidence="4 5" key="1">
    <citation type="submission" date="2018-10" db="EMBL/GenBank/DDBJ databases">
        <title>Draft genome sequence of Bacillus salarius IM0101, isolated from a hypersaline soil in Inner Mongolia, China.</title>
        <authorList>
            <person name="Yamprayoonswat W."/>
            <person name="Boonvisut S."/>
            <person name="Jumpathong W."/>
            <person name="Sittihan S."/>
            <person name="Ruangsuj P."/>
            <person name="Wanthongcharoen S."/>
            <person name="Thongpramul N."/>
            <person name="Pimmason S."/>
            <person name="Yu B."/>
            <person name="Yasawong M."/>
        </authorList>
    </citation>
    <scope>NUCLEOTIDE SEQUENCE [LARGE SCALE GENOMIC DNA]</scope>
    <source>
        <strain evidence="4 5">IM0101</strain>
    </source>
</reference>
<dbReference type="Gene3D" id="2.60.40.1240">
    <property type="match status" value="1"/>
</dbReference>
<dbReference type="AlphaFoldDB" id="A0A428N2U1"/>
<dbReference type="PROSITE" id="PS51257">
    <property type="entry name" value="PROKAR_LIPOPROTEIN"/>
    <property type="match status" value="1"/>
</dbReference>
<dbReference type="RefSeq" id="WP_125556397.1">
    <property type="nucleotide sequence ID" value="NZ_RBVX01000012.1"/>
</dbReference>
<evidence type="ECO:0000256" key="1">
    <source>
        <dbReference type="ARBA" id="ARBA00022729"/>
    </source>
</evidence>